<dbReference type="Pfam" id="PF01966">
    <property type="entry name" value="HD"/>
    <property type="match status" value="1"/>
</dbReference>
<proteinExistence type="predicted"/>
<dbReference type="PANTHER" id="PTHR33594">
    <property type="entry name" value="SUPERFAMILY HYDROLASE, PUTATIVE (AFU_ORTHOLOGUE AFUA_1G03035)-RELATED"/>
    <property type="match status" value="1"/>
</dbReference>
<dbReference type="CDD" id="cd00077">
    <property type="entry name" value="HDc"/>
    <property type="match status" value="1"/>
</dbReference>
<feature type="domain" description="HD" evidence="1">
    <location>
        <begin position="34"/>
        <end position="138"/>
    </location>
</feature>
<dbReference type="PROSITE" id="PS51831">
    <property type="entry name" value="HD"/>
    <property type="match status" value="1"/>
</dbReference>
<gene>
    <name evidence="2" type="primary">yedJ</name>
    <name evidence="2" type="ORF">GAK35_00887</name>
</gene>
<organism evidence="2 3">
    <name type="scientific">Herbaspirillum frisingense</name>
    <dbReference type="NCBI Taxonomy" id="92645"/>
    <lineage>
        <taxon>Bacteria</taxon>
        <taxon>Pseudomonadati</taxon>
        <taxon>Pseudomonadota</taxon>
        <taxon>Betaproteobacteria</taxon>
        <taxon>Burkholderiales</taxon>
        <taxon>Oxalobacteraceae</taxon>
        <taxon>Herbaspirillum</taxon>
    </lineage>
</organism>
<dbReference type="InterPro" id="IPR006674">
    <property type="entry name" value="HD_domain"/>
</dbReference>
<dbReference type="SUPFAM" id="SSF109604">
    <property type="entry name" value="HD-domain/PDEase-like"/>
    <property type="match status" value="1"/>
</dbReference>
<dbReference type="AlphaFoldDB" id="A0A7V8JV89"/>
<protein>
    <recommendedName>
        <fullName evidence="1">HD domain-containing protein</fullName>
    </recommendedName>
</protein>
<dbReference type="InterPro" id="IPR003607">
    <property type="entry name" value="HD/PDEase_dom"/>
</dbReference>
<dbReference type="Gene3D" id="1.10.3210.50">
    <property type="match status" value="1"/>
</dbReference>
<evidence type="ECO:0000259" key="1">
    <source>
        <dbReference type="PROSITE" id="PS51831"/>
    </source>
</evidence>
<dbReference type="SMART" id="SM00471">
    <property type="entry name" value="HDc"/>
    <property type="match status" value="1"/>
</dbReference>
<evidence type="ECO:0000313" key="3">
    <source>
        <dbReference type="Proteomes" id="UP000462435"/>
    </source>
</evidence>
<evidence type="ECO:0000313" key="2">
    <source>
        <dbReference type="EMBL" id="KAF1046788.1"/>
    </source>
</evidence>
<dbReference type="PANTHER" id="PTHR33594:SF1">
    <property type="entry name" value="HD_PDEASE DOMAIN-CONTAINING PROTEIN"/>
    <property type="match status" value="1"/>
</dbReference>
<dbReference type="EMBL" id="WNDX01000017">
    <property type="protein sequence ID" value="KAF1046788.1"/>
    <property type="molecule type" value="Genomic_DNA"/>
</dbReference>
<dbReference type="Proteomes" id="UP000462435">
    <property type="component" value="Unassembled WGS sequence"/>
</dbReference>
<name>A0A7V8JV89_9BURK</name>
<accession>A0A7V8JV89</accession>
<reference evidence="3" key="1">
    <citation type="journal article" date="2020" name="MBio">
        <title>Horizontal gene transfer to a defensive symbiont with a reduced genome amongst a multipartite beetle microbiome.</title>
        <authorList>
            <person name="Waterworth S.C."/>
            <person name="Florez L.V."/>
            <person name="Rees E.R."/>
            <person name="Hertweck C."/>
            <person name="Kaltenpoth M."/>
            <person name="Kwan J.C."/>
        </authorList>
    </citation>
    <scope>NUCLEOTIDE SEQUENCE [LARGE SCALE GENOMIC DNA]</scope>
</reference>
<sequence length="218" mass="23709">MNVSQAAAAFAPFDTLAAALLPHVFDDAGDGAHDVSHLVRVWNNARRLQAQEGGDLRLLLATVLLHDCVRVEKNSPLRSQASTLSAQQAVKILRAQGWTQDDADRVAHAVEAHSFSANIPALTLEAKIMQDADRLDAIGAIGVARCFYVAGRMGSGLYDPLDPQAQGRTLDDKRFALDHFPNKLYQLASGFQTAAGALMAKEREATMRRFVDQLLAEF</sequence>
<comment type="caution">
    <text evidence="2">The sequence shown here is derived from an EMBL/GenBank/DDBJ whole genome shotgun (WGS) entry which is preliminary data.</text>
</comment>